<dbReference type="EMBL" id="JAFNEN010000249">
    <property type="protein sequence ID" value="KAG8188093.1"/>
    <property type="molecule type" value="Genomic_DNA"/>
</dbReference>
<proteinExistence type="predicted"/>
<evidence type="ECO:0000256" key="1">
    <source>
        <dbReference type="SAM" id="Phobius"/>
    </source>
</evidence>
<dbReference type="AlphaFoldDB" id="A0AAV6UWM9"/>
<protein>
    <submittedName>
        <fullName evidence="2">Uncharacterized protein</fullName>
    </submittedName>
</protein>
<evidence type="ECO:0000313" key="3">
    <source>
        <dbReference type="Proteomes" id="UP000827092"/>
    </source>
</evidence>
<evidence type="ECO:0000313" key="2">
    <source>
        <dbReference type="EMBL" id="KAG8188093.1"/>
    </source>
</evidence>
<accession>A0AAV6UWM9</accession>
<organism evidence="2 3">
    <name type="scientific">Oedothorax gibbosus</name>
    <dbReference type="NCBI Taxonomy" id="931172"/>
    <lineage>
        <taxon>Eukaryota</taxon>
        <taxon>Metazoa</taxon>
        <taxon>Ecdysozoa</taxon>
        <taxon>Arthropoda</taxon>
        <taxon>Chelicerata</taxon>
        <taxon>Arachnida</taxon>
        <taxon>Araneae</taxon>
        <taxon>Araneomorphae</taxon>
        <taxon>Entelegynae</taxon>
        <taxon>Araneoidea</taxon>
        <taxon>Linyphiidae</taxon>
        <taxon>Erigoninae</taxon>
        <taxon>Oedothorax</taxon>
    </lineage>
</organism>
<comment type="caution">
    <text evidence="2">The sequence shown here is derived from an EMBL/GenBank/DDBJ whole genome shotgun (WGS) entry which is preliminary data.</text>
</comment>
<name>A0AAV6UWM9_9ARAC</name>
<sequence length="90" mass="10722">MPFFAKRKEGLKLNAYDFANRIEELLVSENSDSEDDSNEFHELQRKDDIFLQMLLITVLSYLVWMSCVILLFFELFYTNNLLYTSYETTS</sequence>
<reference evidence="2 3" key="1">
    <citation type="journal article" date="2022" name="Nat. Ecol. Evol.">
        <title>A masculinizing supergene underlies an exaggerated male reproductive morph in a spider.</title>
        <authorList>
            <person name="Hendrickx F."/>
            <person name="De Corte Z."/>
            <person name="Sonet G."/>
            <person name="Van Belleghem S.M."/>
            <person name="Kostlbacher S."/>
            <person name="Vangestel C."/>
        </authorList>
    </citation>
    <scope>NUCLEOTIDE SEQUENCE [LARGE SCALE GENOMIC DNA]</scope>
    <source>
        <strain evidence="2">W744_W776</strain>
    </source>
</reference>
<keyword evidence="3" id="KW-1185">Reference proteome</keyword>
<keyword evidence="1" id="KW-0812">Transmembrane</keyword>
<feature type="transmembrane region" description="Helical" evidence="1">
    <location>
        <begin position="49"/>
        <end position="73"/>
    </location>
</feature>
<keyword evidence="1" id="KW-1133">Transmembrane helix</keyword>
<dbReference type="Proteomes" id="UP000827092">
    <property type="component" value="Unassembled WGS sequence"/>
</dbReference>
<keyword evidence="1" id="KW-0472">Membrane</keyword>
<gene>
    <name evidence="2" type="ORF">JTE90_002448</name>
</gene>